<dbReference type="EMBL" id="CM035425">
    <property type="protein sequence ID" value="KAH7332349.1"/>
    <property type="molecule type" value="Genomic_DNA"/>
</dbReference>
<comment type="caution">
    <text evidence="2">The sequence shown here is derived from an EMBL/GenBank/DDBJ whole genome shotgun (WGS) entry which is preliminary data.</text>
</comment>
<dbReference type="AlphaFoldDB" id="A0A8T2SHK4"/>
<feature type="chain" id="PRO_5035889710" evidence="1">
    <location>
        <begin position="29"/>
        <end position="84"/>
    </location>
</feature>
<evidence type="ECO:0000256" key="1">
    <source>
        <dbReference type="SAM" id="SignalP"/>
    </source>
</evidence>
<sequence>MAMANKKPYAVMILTIFVVAFLIATSEGARSLDAIKLEPLADVGELPLALQDQVANLDQEDIEAAKRRLLNYDPYYNKWYGGKQ</sequence>
<gene>
    <name evidence="2" type="ORF">KP509_20G083500</name>
</gene>
<evidence type="ECO:0000313" key="3">
    <source>
        <dbReference type="Proteomes" id="UP000825935"/>
    </source>
</evidence>
<dbReference type="Proteomes" id="UP000825935">
    <property type="component" value="Chromosome 20"/>
</dbReference>
<dbReference type="OrthoDB" id="1985706at2759"/>
<evidence type="ECO:0000313" key="2">
    <source>
        <dbReference type="EMBL" id="KAH7332349.1"/>
    </source>
</evidence>
<accession>A0A8T2SHK4</accession>
<reference evidence="2" key="1">
    <citation type="submission" date="2021-08" db="EMBL/GenBank/DDBJ databases">
        <title>WGS assembly of Ceratopteris richardii.</title>
        <authorList>
            <person name="Marchant D.B."/>
            <person name="Chen G."/>
            <person name="Jenkins J."/>
            <person name="Shu S."/>
            <person name="Leebens-Mack J."/>
            <person name="Grimwood J."/>
            <person name="Schmutz J."/>
            <person name="Soltis P."/>
            <person name="Soltis D."/>
            <person name="Chen Z.-H."/>
        </authorList>
    </citation>
    <scope>NUCLEOTIDE SEQUENCE</scope>
    <source>
        <strain evidence="2">Whitten #5841</strain>
        <tissue evidence="2">Leaf</tissue>
    </source>
</reference>
<keyword evidence="3" id="KW-1185">Reference proteome</keyword>
<feature type="signal peptide" evidence="1">
    <location>
        <begin position="1"/>
        <end position="28"/>
    </location>
</feature>
<proteinExistence type="predicted"/>
<name>A0A8T2SHK4_CERRI</name>
<organism evidence="2 3">
    <name type="scientific">Ceratopteris richardii</name>
    <name type="common">Triangle waterfern</name>
    <dbReference type="NCBI Taxonomy" id="49495"/>
    <lineage>
        <taxon>Eukaryota</taxon>
        <taxon>Viridiplantae</taxon>
        <taxon>Streptophyta</taxon>
        <taxon>Embryophyta</taxon>
        <taxon>Tracheophyta</taxon>
        <taxon>Polypodiopsida</taxon>
        <taxon>Polypodiidae</taxon>
        <taxon>Polypodiales</taxon>
        <taxon>Pteridineae</taxon>
        <taxon>Pteridaceae</taxon>
        <taxon>Parkerioideae</taxon>
        <taxon>Ceratopteris</taxon>
    </lineage>
</organism>
<keyword evidence="1" id="KW-0732">Signal</keyword>
<protein>
    <submittedName>
        <fullName evidence="2">Uncharacterized protein</fullName>
    </submittedName>
</protein>